<dbReference type="AlphaFoldDB" id="A0A6N9TQC2"/>
<organism evidence="15 16">
    <name type="scientific">Dissulfurirhabdus thermomarina</name>
    <dbReference type="NCBI Taxonomy" id="1765737"/>
    <lineage>
        <taxon>Bacteria</taxon>
        <taxon>Deltaproteobacteria</taxon>
        <taxon>Dissulfurirhabdaceae</taxon>
        <taxon>Dissulfurirhabdus</taxon>
    </lineage>
</organism>
<dbReference type="CDD" id="cd00130">
    <property type="entry name" value="PAS"/>
    <property type="match status" value="1"/>
</dbReference>
<name>A0A6N9TQC2_DISTH</name>
<evidence type="ECO:0000256" key="11">
    <source>
        <dbReference type="ARBA" id="ARBA00023012"/>
    </source>
</evidence>
<dbReference type="PANTHER" id="PTHR42878:SF7">
    <property type="entry name" value="SENSOR HISTIDINE KINASE GLRK"/>
    <property type="match status" value="1"/>
</dbReference>
<dbReference type="SMART" id="SM00388">
    <property type="entry name" value="HisKA"/>
    <property type="match status" value="1"/>
</dbReference>
<dbReference type="InterPro" id="IPR050351">
    <property type="entry name" value="BphY/WalK/GraS-like"/>
</dbReference>
<dbReference type="CDD" id="cd00082">
    <property type="entry name" value="HisKA"/>
    <property type="match status" value="1"/>
</dbReference>
<comment type="catalytic activity">
    <reaction evidence="1">
        <text>ATP + protein L-histidine = ADP + protein N-phospho-L-histidine.</text>
        <dbReference type="EC" id="2.7.13.3"/>
    </reaction>
</comment>
<evidence type="ECO:0000256" key="6">
    <source>
        <dbReference type="ARBA" id="ARBA00022692"/>
    </source>
</evidence>
<sequence>MTETGTEAPDIRAGWEVLDRLGVPLLLVAGDGEVLRANAAAARVFGEPASGLRDRHFRDFFLPEDQEILCHNILELTRRRGGFEGEAMVRRPDGAAFIGLLSTTPGRWDGADVVVLAVQDVSRLKHLERVMRRSERLAFLGRMLEDISHQIRNPIQAIGGFARRLARRHQPQNEYVQVILNESSRLEALLATLTAFIRLPRAELRPIRVERLLAKVTAAVRGLVESHGGTLEVTVGEGLEGRRVMADPDLMVMAVEAVVRNACEAYEGREGPRPVVLEVAAPERSPWACVITVSDSGAGISPANLPLVFDPFFTTRTGQVGMGLTFARRIMEEQMGRIGIQSTQGKGTQVRLSLPGERRRAVRVRRIGDGGDEAERP</sequence>
<keyword evidence="11" id="KW-0902">Two-component regulatory system</keyword>
<dbReference type="EC" id="2.7.13.3" evidence="3"/>
<dbReference type="Pfam" id="PF02518">
    <property type="entry name" value="HATPase_c"/>
    <property type="match status" value="1"/>
</dbReference>
<dbReference type="Proteomes" id="UP000469346">
    <property type="component" value="Unassembled WGS sequence"/>
</dbReference>
<dbReference type="InterPro" id="IPR035965">
    <property type="entry name" value="PAS-like_dom_sf"/>
</dbReference>
<keyword evidence="7" id="KW-0547">Nucleotide-binding</keyword>
<dbReference type="Pfam" id="PF13426">
    <property type="entry name" value="PAS_9"/>
    <property type="match status" value="1"/>
</dbReference>
<dbReference type="SMART" id="SM00387">
    <property type="entry name" value="HATPase_c"/>
    <property type="match status" value="1"/>
</dbReference>
<evidence type="ECO:0000256" key="8">
    <source>
        <dbReference type="ARBA" id="ARBA00022777"/>
    </source>
</evidence>
<dbReference type="GO" id="GO:0000156">
    <property type="term" value="F:phosphorelay response regulator activity"/>
    <property type="evidence" value="ECO:0007669"/>
    <property type="project" value="TreeGrafter"/>
</dbReference>
<keyword evidence="5" id="KW-0808">Transferase</keyword>
<evidence type="ECO:0000313" key="16">
    <source>
        <dbReference type="Proteomes" id="UP000469346"/>
    </source>
</evidence>
<evidence type="ECO:0000256" key="12">
    <source>
        <dbReference type="ARBA" id="ARBA00023136"/>
    </source>
</evidence>
<feature type="domain" description="PAS" evidence="14">
    <location>
        <begin position="16"/>
        <end position="81"/>
    </location>
</feature>
<dbReference type="PRINTS" id="PR00344">
    <property type="entry name" value="BCTRLSENSOR"/>
</dbReference>
<dbReference type="RefSeq" id="WP_163299716.1">
    <property type="nucleotide sequence ID" value="NZ_JAAGRR010000181.1"/>
</dbReference>
<dbReference type="InterPro" id="IPR036890">
    <property type="entry name" value="HATPase_C_sf"/>
</dbReference>
<accession>A0A6N9TQC2</accession>
<evidence type="ECO:0000256" key="9">
    <source>
        <dbReference type="ARBA" id="ARBA00022840"/>
    </source>
</evidence>
<keyword evidence="4" id="KW-0597">Phosphoprotein</keyword>
<evidence type="ECO:0000256" key="2">
    <source>
        <dbReference type="ARBA" id="ARBA00004141"/>
    </source>
</evidence>
<feature type="domain" description="Histidine kinase" evidence="13">
    <location>
        <begin position="146"/>
        <end position="358"/>
    </location>
</feature>
<dbReference type="GO" id="GO:0016020">
    <property type="term" value="C:membrane"/>
    <property type="evidence" value="ECO:0007669"/>
    <property type="project" value="UniProtKB-SubCell"/>
</dbReference>
<keyword evidence="16" id="KW-1185">Reference proteome</keyword>
<evidence type="ECO:0000256" key="5">
    <source>
        <dbReference type="ARBA" id="ARBA00022679"/>
    </source>
</evidence>
<keyword evidence="12" id="KW-0472">Membrane</keyword>
<dbReference type="SUPFAM" id="SSF55785">
    <property type="entry name" value="PYP-like sensor domain (PAS domain)"/>
    <property type="match status" value="1"/>
</dbReference>
<proteinExistence type="predicted"/>
<dbReference type="Pfam" id="PF00512">
    <property type="entry name" value="HisKA"/>
    <property type="match status" value="1"/>
</dbReference>
<dbReference type="GO" id="GO:0007234">
    <property type="term" value="P:osmosensory signaling via phosphorelay pathway"/>
    <property type="evidence" value="ECO:0007669"/>
    <property type="project" value="TreeGrafter"/>
</dbReference>
<dbReference type="PROSITE" id="PS50112">
    <property type="entry name" value="PAS"/>
    <property type="match status" value="1"/>
</dbReference>
<dbReference type="GO" id="GO:0005524">
    <property type="term" value="F:ATP binding"/>
    <property type="evidence" value="ECO:0007669"/>
    <property type="project" value="UniProtKB-KW"/>
</dbReference>
<evidence type="ECO:0000256" key="1">
    <source>
        <dbReference type="ARBA" id="ARBA00000085"/>
    </source>
</evidence>
<evidence type="ECO:0000256" key="4">
    <source>
        <dbReference type="ARBA" id="ARBA00022553"/>
    </source>
</evidence>
<gene>
    <name evidence="15" type="ORF">G3N55_11535</name>
</gene>
<dbReference type="SUPFAM" id="SSF47384">
    <property type="entry name" value="Homodimeric domain of signal transducing histidine kinase"/>
    <property type="match status" value="1"/>
</dbReference>
<evidence type="ECO:0000259" key="14">
    <source>
        <dbReference type="PROSITE" id="PS50112"/>
    </source>
</evidence>
<comment type="caution">
    <text evidence="15">The sequence shown here is derived from an EMBL/GenBank/DDBJ whole genome shotgun (WGS) entry which is preliminary data.</text>
</comment>
<evidence type="ECO:0000256" key="3">
    <source>
        <dbReference type="ARBA" id="ARBA00012438"/>
    </source>
</evidence>
<dbReference type="InterPro" id="IPR003661">
    <property type="entry name" value="HisK_dim/P_dom"/>
</dbReference>
<dbReference type="PANTHER" id="PTHR42878">
    <property type="entry name" value="TWO-COMPONENT HISTIDINE KINASE"/>
    <property type="match status" value="1"/>
</dbReference>
<dbReference type="NCBIfam" id="TIGR00229">
    <property type="entry name" value="sensory_box"/>
    <property type="match status" value="1"/>
</dbReference>
<keyword evidence="10" id="KW-1133">Transmembrane helix</keyword>
<dbReference type="InterPro" id="IPR005467">
    <property type="entry name" value="His_kinase_dom"/>
</dbReference>
<dbReference type="GO" id="GO:0000155">
    <property type="term" value="F:phosphorelay sensor kinase activity"/>
    <property type="evidence" value="ECO:0007669"/>
    <property type="project" value="InterPro"/>
</dbReference>
<dbReference type="EMBL" id="JAAGRR010000181">
    <property type="protein sequence ID" value="NDY43471.1"/>
    <property type="molecule type" value="Genomic_DNA"/>
</dbReference>
<dbReference type="PROSITE" id="PS50109">
    <property type="entry name" value="HIS_KIN"/>
    <property type="match status" value="1"/>
</dbReference>
<dbReference type="InterPro" id="IPR004358">
    <property type="entry name" value="Sig_transdc_His_kin-like_C"/>
</dbReference>
<dbReference type="Gene3D" id="1.10.287.130">
    <property type="match status" value="1"/>
</dbReference>
<keyword evidence="6" id="KW-0812">Transmembrane</keyword>
<keyword evidence="9" id="KW-0067">ATP-binding</keyword>
<evidence type="ECO:0000313" key="15">
    <source>
        <dbReference type="EMBL" id="NDY43471.1"/>
    </source>
</evidence>
<dbReference type="InterPro" id="IPR036097">
    <property type="entry name" value="HisK_dim/P_sf"/>
</dbReference>
<dbReference type="InterPro" id="IPR003594">
    <property type="entry name" value="HATPase_dom"/>
</dbReference>
<dbReference type="GO" id="GO:0030295">
    <property type="term" value="F:protein kinase activator activity"/>
    <property type="evidence" value="ECO:0007669"/>
    <property type="project" value="TreeGrafter"/>
</dbReference>
<evidence type="ECO:0000256" key="7">
    <source>
        <dbReference type="ARBA" id="ARBA00022741"/>
    </source>
</evidence>
<dbReference type="SUPFAM" id="SSF55874">
    <property type="entry name" value="ATPase domain of HSP90 chaperone/DNA topoisomerase II/histidine kinase"/>
    <property type="match status" value="1"/>
</dbReference>
<keyword evidence="8" id="KW-0418">Kinase</keyword>
<protein>
    <recommendedName>
        <fullName evidence="3">histidine kinase</fullName>
        <ecNumber evidence="3">2.7.13.3</ecNumber>
    </recommendedName>
</protein>
<evidence type="ECO:0000259" key="13">
    <source>
        <dbReference type="PROSITE" id="PS50109"/>
    </source>
</evidence>
<dbReference type="Gene3D" id="3.30.450.20">
    <property type="entry name" value="PAS domain"/>
    <property type="match status" value="1"/>
</dbReference>
<comment type="subcellular location">
    <subcellularLocation>
        <location evidence="2">Membrane</location>
        <topology evidence="2">Multi-pass membrane protein</topology>
    </subcellularLocation>
</comment>
<reference evidence="15 16" key="1">
    <citation type="submission" date="2020-02" db="EMBL/GenBank/DDBJ databases">
        <title>Comparative genomics of sulfur disproportionating microorganisms.</title>
        <authorList>
            <person name="Ward L.M."/>
            <person name="Bertran E."/>
            <person name="Johnston D.T."/>
        </authorList>
    </citation>
    <scope>NUCLEOTIDE SEQUENCE [LARGE SCALE GENOMIC DNA]</scope>
    <source>
        <strain evidence="15 16">DSM 100025</strain>
    </source>
</reference>
<dbReference type="Gene3D" id="3.30.565.10">
    <property type="entry name" value="Histidine kinase-like ATPase, C-terminal domain"/>
    <property type="match status" value="1"/>
</dbReference>
<evidence type="ECO:0000256" key="10">
    <source>
        <dbReference type="ARBA" id="ARBA00022989"/>
    </source>
</evidence>
<dbReference type="InterPro" id="IPR000014">
    <property type="entry name" value="PAS"/>
</dbReference>